<proteinExistence type="inferred from homology"/>
<dbReference type="AlphaFoldDB" id="A0A931BP26"/>
<dbReference type="InterPro" id="IPR023346">
    <property type="entry name" value="Lysozyme-like_dom_sf"/>
</dbReference>
<evidence type="ECO:0000259" key="3">
    <source>
        <dbReference type="Pfam" id="PF01464"/>
    </source>
</evidence>
<dbReference type="SUPFAM" id="SSF53955">
    <property type="entry name" value="Lysozyme-like"/>
    <property type="match status" value="1"/>
</dbReference>
<evidence type="ECO:0000256" key="2">
    <source>
        <dbReference type="SAM" id="MobiDB-lite"/>
    </source>
</evidence>
<comment type="similarity">
    <text evidence="1">Belongs to the virb1 family.</text>
</comment>
<dbReference type="Gene3D" id="1.10.530.10">
    <property type="match status" value="1"/>
</dbReference>
<sequence>MMPTNASTLQGATLPQPVQVARTSYGRHQVSSGKDGAGLQKEGVSNEGAGPVGKWARGHTCRLLAAAGLMIGFQGMTAAPAAVATLPSALMARPLAPALPDVDVRVDDTPALASNPELFSAILETAFVRPEQPQATPVAPSVVAEYPVENPDEIIPFSGRNVPRWLVHSILKAARVTGVDPVYMMTLADVESSLSPEAKAPTSTAEGLFQFIDSTWLETVFNHASDYGFSAAAEAIRMVDGDPVVDNRKNREWIMSLRCDPYFSALMAGELIKDVERALQAQGERELSEAELYIAHFLGAGSAVRFLEVLDKDPNMKASKLFPKAARANTGLFMEGRGRKRRAVSVAEFYNKIDSKIVRRMDRYEDIGPYLAEVSRMSERTQQANAVVR</sequence>
<reference evidence="4" key="1">
    <citation type="submission" date="2020-11" db="EMBL/GenBank/DDBJ databases">
        <authorList>
            <person name="Kim M.K."/>
        </authorList>
    </citation>
    <scope>NUCLEOTIDE SEQUENCE</scope>
    <source>
        <strain evidence="4">BT350</strain>
    </source>
</reference>
<dbReference type="Pfam" id="PF01464">
    <property type="entry name" value="SLT"/>
    <property type="match status" value="1"/>
</dbReference>
<name>A0A931BP26_9HYPH</name>
<comment type="caution">
    <text evidence="4">The sequence shown here is derived from an EMBL/GenBank/DDBJ whole genome shotgun (WGS) entry which is preliminary data.</text>
</comment>
<feature type="region of interest" description="Disordered" evidence="2">
    <location>
        <begin position="26"/>
        <end position="46"/>
    </location>
</feature>
<feature type="domain" description="Transglycosylase SLT" evidence="3">
    <location>
        <begin position="170"/>
        <end position="221"/>
    </location>
</feature>
<organism evidence="4 5">
    <name type="scientific">Microvirga alba</name>
    <dbReference type="NCBI Taxonomy" id="2791025"/>
    <lineage>
        <taxon>Bacteria</taxon>
        <taxon>Pseudomonadati</taxon>
        <taxon>Pseudomonadota</taxon>
        <taxon>Alphaproteobacteria</taxon>
        <taxon>Hyphomicrobiales</taxon>
        <taxon>Methylobacteriaceae</taxon>
        <taxon>Microvirga</taxon>
    </lineage>
</organism>
<dbReference type="InterPro" id="IPR008258">
    <property type="entry name" value="Transglycosylase_SLT_dom_1"/>
</dbReference>
<dbReference type="Proteomes" id="UP000599312">
    <property type="component" value="Unassembled WGS sequence"/>
</dbReference>
<evidence type="ECO:0000313" key="4">
    <source>
        <dbReference type="EMBL" id="MBF9232008.1"/>
    </source>
</evidence>
<keyword evidence="5" id="KW-1185">Reference proteome</keyword>
<dbReference type="RefSeq" id="WP_196269994.1">
    <property type="nucleotide sequence ID" value="NZ_JADQDO010000001.1"/>
</dbReference>
<gene>
    <name evidence="4" type="ORF">I2H38_01310</name>
</gene>
<evidence type="ECO:0000256" key="1">
    <source>
        <dbReference type="ARBA" id="ARBA00009387"/>
    </source>
</evidence>
<accession>A0A931BP26</accession>
<evidence type="ECO:0000313" key="5">
    <source>
        <dbReference type="Proteomes" id="UP000599312"/>
    </source>
</evidence>
<protein>
    <submittedName>
        <fullName evidence="4">Transglycosylase SLT domain-containing protein</fullName>
    </submittedName>
</protein>
<dbReference type="EMBL" id="JADQDO010000001">
    <property type="protein sequence ID" value="MBF9232008.1"/>
    <property type="molecule type" value="Genomic_DNA"/>
</dbReference>